<dbReference type="InterPro" id="IPR003423">
    <property type="entry name" value="OMP_efflux"/>
</dbReference>
<accession>A0A2R5F3R3</accession>
<evidence type="ECO:0000313" key="4">
    <source>
        <dbReference type="EMBL" id="GBG13097.1"/>
    </source>
</evidence>
<keyword evidence="3" id="KW-0175">Coiled coil</keyword>
<dbReference type="SUPFAM" id="SSF56954">
    <property type="entry name" value="Outer membrane efflux proteins (OEP)"/>
    <property type="match status" value="1"/>
</dbReference>
<dbReference type="Pfam" id="PF02321">
    <property type="entry name" value="OEP"/>
    <property type="match status" value="2"/>
</dbReference>
<gene>
    <name evidence="4" type="ORF">NMK_0635</name>
</gene>
<dbReference type="RefSeq" id="WP_109014303.1">
    <property type="nucleotide sequence ID" value="NZ_BDOQ01000002.1"/>
</dbReference>
<name>A0A2R5F3R3_9PROT</name>
<feature type="chain" id="PRO_5015217965" description="RND transporter" evidence="2">
    <location>
        <begin position="26"/>
        <end position="477"/>
    </location>
</feature>
<keyword evidence="2" id="KW-1134">Transmembrane beta strand</keyword>
<comment type="caution">
    <text evidence="4">The sequence shown here is derived from an EMBL/GenBank/DDBJ whole genome shotgun (WGS) entry which is preliminary data.</text>
</comment>
<sequence>MSLRLRMISLLTMAALPTACSLVPAYQAPTPATPQHWQAALPHAGNTADLVHWWSQFDDATLTDLLQAAEHDHPSLEKAAAAIREARAAITSSKAAGLPALTGNASDIRNSSNSLQHTPAATTRSAALDASWEIDIFGAVRYATESAQAKAEAREGDWHNARVSLAAEVATDYVSYRACQQQVAAYQAELVSQQATVRLTETLTNAGFNAPADANLARATLASTSATLTAQQESCDLTVKSLVALTGLDETALRAKLNSGKADIPAPAGFAVTDLPAAQISQRPDVSIAERTLAAAYADIGSAEADRYPRLSLLGTITATATGGASATTWSFGPSLTAPLFDAGKRRANAEAARARYDQALATYKQTVRSAVEETEQALVRLESASQREQDARTAAANYRAYLTASEQLWKSGGMNLLDLETARRSAISADLNVITLKRDQVNDWIALYKAFGGDWQAVPAPTTTGTTSSSKEAKQQ</sequence>
<evidence type="ECO:0000313" key="5">
    <source>
        <dbReference type="Proteomes" id="UP000245081"/>
    </source>
</evidence>
<evidence type="ECO:0000256" key="1">
    <source>
        <dbReference type="ARBA" id="ARBA00007613"/>
    </source>
</evidence>
<dbReference type="EMBL" id="BDOQ01000002">
    <property type="protein sequence ID" value="GBG13097.1"/>
    <property type="molecule type" value="Genomic_DNA"/>
</dbReference>
<dbReference type="PANTHER" id="PTHR30203:SF29">
    <property type="entry name" value="PROTEIN CYAE"/>
    <property type="match status" value="1"/>
</dbReference>
<reference evidence="4 5" key="1">
    <citation type="journal article" date="2018" name="Environ. Microbiol.">
        <title>Isolation and genomic characterization of Novimethylophilus kurashikiensis gen. nov. sp. nov., a new lanthanide-dependent methylotrophic species of Methylophilaceae.</title>
        <authorList>
            <person name="Lv H."/>
            <person name="Sahin N."/>
            <person name="Tani A."/>
        </authorList>
    </citation>
    <scope>NUCLEOTIDE SEQUENCE [LARGE SCALE GENOMIC DNA]</scope>
    <source>
        <strain evidence="4 5">La2-4</strain>
    </source>
</reference>
<feature type="coiled-coil region" evidence="3">
    <location>
        <begin position="365"/>
        <end position="392"/>
    </location>
</feature>
<keyword evidence="2" id="KW-0449">Lipoprotein</keyword>
<dbReference type="InterPro" id="IPR010131">
    <property type="entry name" value="MdtP/NodT-like"/>
</dbReference>
<dbReference type="OrthoDB" id="9770517at2"/>
<keyword evidence="2" id="KW-0812">Transmembrane</keyword>
<keyword evidence="2" id="KW-0732">Signal</keyword>
<dbReference type="NCBIfam" id="TIGR01845">
    <property type="entry name" value="outer_NodT"/>
    <property type="match status" value="1"/>
</dbReference>
<evidence type="ECO:0000256" key="3">
    <source>
        <dbReference type="SAM" id="Coils"/>
    </source>
</evidence>
<comment type="similarity">
    <text evidence="1 2">Belongs to the outer membrane factor (OMF) (TC 1.B.17) family.</text>
</comment>
<protein>
    <recommendedName>
        <fullName evidence="6">RND transporter</fullName>
    </recommendedName>
</protein>
<dbReference type="PANTHER" id="PTHR30203">
    <property type="entry name" value="OUTER MEMBRANE CATION EFFLUX PROTEIN"/>
    <property type="match status" value="1"/>
</dbReference>
<feature type="signal peptide" evidence="2">
    <location>
        <begin position="1"/>
        <end position="25"/>
    </location>
</feature>
<keyword evidence="2" id="KW-0564">Palmitate</keyword>
<evidence type="ECO:0000256" key="2">
    <source>
        <dbReference type="RuleBase" id="RU362097"/>
    </source>
</evidence>
<comment type="subcellular location">
    <subcellularLocation>
        <location evidence="2">Cell membrane</location>
        <topology evidence="2">Lipid-anchor</topology>
    </subcellularLocation>
</comment>
<organism evidence="4 5">
    <name type="scientific">Novimethylophilus kurashikiensis</name>
    <dbReference type="NCBI Taxonomy" id="1825523"/>
    <lineage>
        <taxon>Bacteria</taxon>
        <taxon>Pseudomonadati</taxon>
        <taxon>Pseudomonadota</taxon>
        <taxon>Betaproteobacteria</taxon>
        <taxon>Nitrosomonadales</taxon>
        <taxon>Methylophilaceae</taxon>
        <taxon>Novimethylophilus</taxon>
    </lineage>
</organism>
<keyword evidence="2" id="KW-0472">Membrane</keyword>
<dbReference type="GO" id="GO:0005886">
    <property type="term" value="C:plasma membrane"/>
    <property type="evidence" value="ECO:0007669"/>
    <property type="project" value="UniProtKB-SubCell"/>
</dbReference>
<dbReference type="Gene3D" id="1.20.1600.10">
    <property type="entry name" value="Outer membrane efflux proteins (OEP)"/>
    <property type="match status" value="1"/>
</dbReference>
<proteinExistence type="inferred from homology"/>
<evidence type="ECO:0008006" key="6">
    <source>
        <dbReference type="Google" id="ProtNLM"/>
    </source>
</evidence>
<dbReference type="GO" id="GO:0015562">
    <property type="term" value="F:efflux transmembrane transporter activity"/>
    <property type="evidence" value="ECO:0007669"/>
    <property type="project" value="InterPro"/>
</dbReference>
<dbReference type="AlphaFoldDB" id="A0A2R5F3R3"/>
<dbReference type="Gene3D" id="2.20.200.10">
    <property type="entry name" value="Outer membrane efflux proteins (OEP)"/>
    <property type="match status" value="1"/>
</dbReference>
<keyword evidence="5" id="KW-1185">Reference proteome</keyword>
<dbReference type="Proteomes" id="UP000245081">
    <property type="component" value="Unassembled WGS sequence"/>
</dbReference>